<dbReference type="AlphaFoldDB" id="Q0RSF7"/>
<organism evidence="2 3">
    <name type="scientific">Frankia alni (strain DSM 45986 / CECT 9034 / ACN14a)</name>
    <dbReference type="NCBI Taxonomy" id="326424"/>
    <lineage>
        <taxon>Bacteria</taxon>
        <taxon>Bacillati</taxon>
        <taxon>Actinomycetota</taxon>
        <taxon>Actinomycetes</taxon>
        <taxon>Frankiales</taxon>
        <taxon>Frankiaceae</taxon>
        <taxon>Frankia</taxon>
    </lineage>
</organism>
<feature type="region of interest" description="Disordered" evidence="1">
    <location>
        <begin position="1"/>
        <end position="32"/>
    </location>
</feature>
<sequence>MKDGGFESQHSGSVSRPWGSEGPDSKGIDRGKGFSAAGDNNAWIRAASKDWNAITQSASVDRHHAYAISVKVRTSDNFATGVFGVRTKSGATIAETQFGPTGGRYIDLVVKFNSEDNTSVTVYSGFWAPGTDVWLQIDEVYLGAIEGAVHDVTDVSRNAYEAFAVNRGTWAEDYFWATVLHASPTFTRQCHVDTSLPRNSGQTCGANEARILDFANTAQRIAYEVKSGKVSKSQEVEPQATADGKLVAAYGFHVEWHFFPGQKDTLGPSKPLRDYLTDQGIDVIIHHYESDECDRQGNRGIIPAPAPAPDLGILPLPALPAPAPAGGGLVFIPAVYTAAAAGTNCNIA</sequence>
<evidence type="ECO:0000313" key="2">
    <source>
        <dbReference type="EMBL" id="CAJ59505.1"/>
    </source>
</evidence>
<dbReference type="STRING" id="326424.FRAAL0837"/>
<dbReference type="KEGG" id="fal:FRAAL0837"/>
<dbReference type="Gene3D" id="2.60.120.260">
    <property type="entry name" value="Galactose-binding domain-like"/>
    <property type="match status" value="1"/>
</dbReference>
<dbReference type="RefSeq" id="WP_011602072.1">
    <property type="nucleotide sequence ID" value="NC_008278.1"/>
</dbReference>
<reference evidence="2 3" key="1">
    <citation type="journal article" date="2007" name="Genome Res.">
        <title>Genome characteristics of facultatively symbiotic Frankia sp. strains reflect host range and host plant biogeography.</title>
        <authorList>
            <person name="Normand P."/>
            <person name="Lapierre P."/>
            <person name="Tisa L.S."/>
            <person name="Gogarten J.P."/>
            <person name="Alloisio N."/>
            <person name="Bagnarol E."/>
            <person name="Bassi C.A."/>
            <person name="Berry A.M."/>
            <person name="Bickhart D.M."/>
            <person name="Choisne N."/>
            <person name="Couloux A."/>
            <person name="Cournoyer B."/>
            <person name="Cruveiller S."/>
            <person name="Daubin V."/>
            <person name="Demange N."/>
            <person name="Francino M.P."/>
            <person name="Goltsman E."/>
            <person name="Huang Y."/>
            <person name="Kopp O.R."/>
            <person name="Labarre L."/>
            <person name="Lapidus A."/>
            <person name="Lavire C."/>
            <person name="Marechal J."/>
            <person name="Martinez M."/>
            <person name="Mastronunzio J.E."/>
            <person name="Mullin B.C."/>
            <person name="Niemann J."/>
            <person name="Pujic P."/>
            <person name="Rawnsley T."/>
            <person name="Rouy Z."/>
            <person name="Schenowitz C."/>
            <person name="Sellstedt A."/>
            <person name="Tavares F."/>
            <person name="Tomkins J.P."/>
            <person name="Vallenet D."/>
            <person name="Valverde C."/>
            <person name="Wall L.G."/>
            <person name="Wang Y."/>
            <person name="Medigue C."/>
            <person name="Benson D.R."/>
        </authorList>
    </citation>
    <scope>NUCLEOTIDE SEQUENCE [LARGE SCALE GENOMIC DNA]</scope>
    <source>
        <strain evidence="3">DSM 45986 / CECT 9034 / ACN14a</strain>
    </source>
</reference>
<evidence type="ECO:0000256" key="1">
    <source>
        <dbReference type="SAM" id="MobiDB-lite"/>
    </source>
</evidence>
<keyword evidence="3" id="KW-1185">Reference proteome</keyword>
<dbReference type="Proteomes" id="UP000000657">
    <property type="component" value="Chromosome"/>
</dbReference>
<name>Q0RSF7_FRAAA</name>
<proteinExistence type="predicted"/>
<protein>
    <submittedName>
        <fullName evidence="2">Uncharacterized protein</fullName>
    </submittedName>
</protein>
<evidence type="ECO:0000313" key="3">
    <source>
        <dbReference type="Proteomes" id="UP000000657"/>
    </source>
</evidence>
<dbReference type="HOGENOM" id="CLU_796330_0_0_11"/>
<gene>
    <name evidence="2" type="ordered locus">FRAAL0837</name>
</gene>
<accession>Q0RSF7</accession>
<dbReference type="EMBL" id="CT573213">
    <property type="protein sequence ID" value="CAJ59505.1"/>
    <property type="molecule type" value="Genomic_DNA"/>
</dbReference>
<feature type="compositionally biased region" description="Basic and acidic residues" evidence="1">
    <location>
        <begin position="23"/>
        <end position="32"/>
    </location>
</feature>